<dbReference type="EMBL" id="QKZI01000002">
    <property type="protein sequence ID" value="PZX05949.1"/>
    <property type="molecule type" value="Genomic_DNA"/>
</dbReference>
<dbReference type="InterPro" id="IPR011004">
    <property type="entry name" value="Trimer_LpxA-like_sf"/>
</dbReference>
<comment type="similarity">
    <text evidence="1">Belongs to the transferase hexapeptide repeat family.</text>
</comment>
<dbReference type="PANTHER" id="PTHR42811">
    <property type="entry name" value="SERINE ACETYLTRANSFERASE"/>
    <property type="match status" value="1"/>
</dbReference>
<keyword evidence="5" id="KW-0012">Acyltransferase</keyword>
<dbReference type="CDD" id="cd03354">
    <property type="entry name" value="LbH_SAT"/>
    <property type="match status" value="1"/>
</dbReference>
<keyword evidence="3 6" id="KW-0808">Transferase</keyword>
<dbReference type="PIRSF" id="PIRSF000441">
    <property type="entry name" value="CysE"/>
    <property type="match status" value="1"/>
</dbReference>
<evidence type="ECO:0000256" key="1">
    <source>
        <dbReference type="ARBA" id="ARBA00007274"/>
    </source>
</evidence>
<dbReference type="InterPro" id="IPR001451">
    <property type="entry name" value="Hexapep"/>
</dbReference>
<evidence type="ECO:0000313" key="6">
    <source>
        <dbReference type="EMBL" id="PZX05949.1"/>
    </source>
</evidence>
<dbReference type="PROSITE" id="PS00101">
    <property type="entry name" value="HEXAPEP_TRANSFERASES"/>
    <property type="match status" value="1"/>
</dbReference>
<dbReference type="AlphaFoldDB" id="A0A2W7MJA6"/>
<evidence type="ECO:0000256" key="4">
    <source>
        <dbReference type="ARBA" id="ARBA00022737"/>
    </source>
</evidence>
<accession>A0A2W7MJA6</accession>
<dbReference type="RefSeq" id="WP_111439387.1">
    <property type="nucleotide sequence ID" value="NZ_QKZI01000002.1"/>
</dbReference>
<sequence length="157" mass="16848">MSAVMKCYRLSRKLYLRKVPFLPRITQTVMRILFSCDIPFTSDIHPSVKFGHNGLGVVVHPNSKIGEGSLIMQGVTLGGNRSKRGIYEGQEFACPIIGKNVFIGPGVKLLGPVIVGDNAQIGAGAVVTKDVPRNAISVGIPAETVKIIADHEVIKAE</sequence>
<proteinExistence type="inferred from homology"/>
<keyword evidence="7" id="KW-1185">Reference proteome</keyword>
<evidence type="ECO:0000256" key="5">
    <source>
        <dbReference type="ARBA" id="ARBA00023315"/>
    </source>
</evidence>
<reference evidence="6 7" key="1">
    <citation type="submission" date="2018-06" db="EMBL/GenBank/DDBJ databases">
        <title>Genomic Encyclopedia of Type Strains, Phase IV (KMG-IV): sequencing the most valuable type-strain genomes for metagenomic binning, comparative biology and taxonomic classification.</title>
        <authorList>
            <person name="Goeker M."/>
        </authorList>
    </citation>
    <scope>NUCLEOTIDE SEQUENCE [LARGE SCALE GENOMIC DNA]</scope>
    <source>
        <strain evidence="6 7">DSM 5</strain>
    </source>
</reference>
<comment type="caution">
    <text evidence="6">The sequence shown here is derived from an EMBL/GenBank/DDBJ whole genome shotgun (WGS) entry which is preliminary data.</text>
</comment>
<gene>
    <name evidence="6" type="ORF">C7437_102416</name>
</gene>
<evidence type="ECO:0000313" key="7">
    <source>
        <dbReference type="Proteomes" id="UP000248646"/>
    </source>
</evidence>
<dbReference type="Proteomes" id="UP000248646">
    <property type="component" value="Unassembled WGS sequence"/>
</dbReference>
<keyword evidence="4" id="KW-0677">Repeat</keyword>
<dbReference type="InterPro" id="IPR045304">
    <property type="entry name" value="LbH_SAT"/>
</dbReference>
<dbReference type="InterPro" id="IPR005881">
    <property type="entry name" value="Ser_O-AcTrfase"/>
</dbReference>
<dbReference type="GO" id="GO:0009001">
    <property type="term" value="F:serine O-acetyltransferase activity"/>
    <property type="evidence" value="ECO:0007669"/>
    <property type="project" value="InterPro"/>
</dbReference>
<evidence type="ECO:0000256" key="2">
    <source>
        <dbReference type="ARBA" id="ARBA00018522"/>
    </source>
</evidence>
<protein>
    <recommendedName>
        <fullName evidence="2">Serine acetyltransferase</fullName>
    </recommendedName>
</protein>
<dbReference type="InterPro" id="IPR018357">
    <property type="entry name" value="Hexapep_transf_CS"/>
</dbReference>
<dbReference type="Pfam" id="PF00132">
    <property type="entry name" value="Hexapep"/>
    <property type="match status" value="1"/>
</dbReference>
<dbReference type="GO" id="GO:0006535">
    <property type="term" value="P:cysteine biosynthetic process from serine"/>
    <property type="evidence" value="ECO:0007669"/>
    <property type="project" value="InterPro"/>
</dbReference>
<organism evidence="6 7">
    <name type="scientific">Psychrobacillus insolitus</name>
    <dbReference type="NCBI Taxonomy" id="1461"/>
    <lineage>
        <taxon>Bacteria</taxon>
        <taxon>Bacillati</taxon>
        <taxon>Bacillota</taxon>
        <taxon>Bacilli</taxon>
        <taxon>Bacillales</taxon>
        <taxon>Bacillaceae</taxon>
        <taxon>Psychrobacillus</taxon>
    </lineage>
</organism>
<dbReference type="SUPFAM" id="SSF51161">
    <property type="entry name" value="Trimeric LpxA-like enzymes"/>
    <property type="match status" value="1"/>
</dbReference>
<dbReference type="OrthoDB" id="9812571at2"/>
<name>A0A2W7MJA6_9BACI</name>
<dbReference type="Gene3D" id="2.160.10.10">
    <property type="entry name" value="Hexapeptide repeat proteins"/>
    <property type="match status" value="1"/>
</dbReference>
<evidence type="ECO:0000256" key="3">
    <source>
        <dbReference type="ARBA" id="ARBA00022679"/>
    </source>
</evidence>
<dbReference type="GO" id="GO:0005737">
    <property type="term" value="C:cytoplasm"/>
    <property type="evidence" value="ECO:0007669"/>
    <property type="project" value="InterPro"/>
</dbReference>